<proteinExistence type="predicted"/>
<dbReference type="EMBL" id="BARV01026910">
    <property type="protein sequence ID" value="GAI45603.1"/>
    <property type="molecule type" value="Genomic_DNA"/>
</dbReference>
<dbReference type="AlphaFoldDB" id="X1NPS7"/>
<sequence>MEPVVAMLSRFEENAKWLSSHYEELKKRFKDEWIGVLNETVVDHDRGLDRLVKRLRKKYSEAYNEIAVDYVTAKEIELIL</sequence>
<reference evidence="1" key="1">
    <citation type="journal article" date="2014" name="Front. Microbiol.">
        <title>High frequency of phylogenetically diverse reductive dehalogenase-homologous genes in deep subseafloor sedimentary metagenomes.</title>
        <authorList>
            <person name="Kawai M."/>
            <person name="Futagami T."/>
            <person name="Toyoda A."/>
            <person name="Takaki Y."/>
            <person name="Nishi S."/>
            <person name="Hori S."/>
            <person name="Arai W."/>
            <person name="Tsubouchi T."/>
            <person name="Morono Y."/>
            <person name="Uchiyama I."/>
            <person name="Ito T."/>
            <person name="Fujiyama A."/>
            <person name="Inagaki F."/>
            <person name="Takami H."/>
        </authorList>
    </citation>
    <scope>NUCLEOTIDE SEQUENCE</scope>
    <source>
        <strain evidence="1">Expedition CK06-06</strain>
    </source>
</reference>
<protein>
    <recommendedName>
        <fullName evidence="2">DUF5678 domain-containing protein</fullName>
    </recommendedName>
</protein>
<gene>
    <name evidence="1" type="ORF">S06H3_43386</name>
</gene>
<evidence type="ECO:0000313" key="1">
    <source>
        <dbReference type="EMBL" id="GAI45603.1"/>
    </source>
</evidence>
<comment type="caution">
    <text evidence="1">The sequence shown here is derived from an EMBL/GenBank/DDBJ whole genome shotgun (WGS) entry which is preliminary data.</text>
</comment>
<organism evidence="1">
    <name type="scientific">marine sediment metagenome</name>
    <dbReference type="NCBI Taxonomy" id="412755"/>
    <lineage>
        <taxon>unclassified sequences</taxon>
        <taxon>metagenomes</taxon>
        <taxon>ecological metagenomes</taxon>
    </lineage>
</organism>
<accession>X1NPS7</accession>
<name>X1NPS7_9ZZZZ</name>
<evidence type="ECO:0008006" key="2">
    <source>
        <dbReference type="Google" id="ProtNLM"/>
    </source>
</evidence>